<feature type="non-terminal residue" evidence="1">
    <location>
        <position position="77"/>
    </location>
</feature>
<keyword evidence="2" id="KW-1185">Reference proteome</keyword>
<dbReference type="AlphaFoldDB" id="A0A6H5GX90"/>
<organism evidence="1 2">
    <name type="scientific">Nesidiocoris tenuis</name>
    <dbReference type="NCBI Taxonomy" id="355587"/>
    <lineage>
        <taxon>Eukaryota</taxon>
        <taxon>Metazoa</taxon>
        <taxon>Ecdysozoa</taxon>
        <taxon>Arthropoda</taxon>
        <taxon>Hexapoda</taxon>
        <taxon>Insecta</taxon>
        <taxon>Pterygota</taxon>
        <taxon>Neoptera</taxon>
        <taxon>Paraneoptera</taxon>
        <taxon>Hemiptera</taxon>
        <taxon>Heteroptera</taxon>
        <taxon>Panheteroptera</taxon>
        <taxon>Cimicomorpha</taxon>
        <taxon>Miridae</taxon>
        <taxon>Dicyphina</taxon>
        <taxon>Nesidiocoris</taxon>
    </lineage>
</organism>
<dbReference type="Proteomes" id="UP000479000">
    <property type="component" value="Unassembled WGS sequence"/>
</dbReference>
<protein>
    <submittedName>
        <fullName evidence="1">Uncharacterized protein</fullName>
    </submittedName>
</protein>
<proteinExistence type="predicted"/>
<evidence type="ECO:0000313" key="1">
    <source>
        <dbReference type="EMBL" id="CAB0007971.1"/>
    </source>
</evidence>
<accession>A0A6H5GX90</accession>
<evidence type="ECO:0000313" key="2">
    <source>
        <dbReference type="Proteomes" id="UP000479000"/>
    </source>
</evidence>
<reference evidence="1 2" key="1">
    <citation type="submission" date="2020-02" db="EMBL/GenBank/DDBJ databases">
        <authorList>
            <person name="Ferguson B K."/>
        </authorList>
    </citation>
    <scope>NUCLEOTIDE SEQUENCE [LARGE SCALE GENOMIC DNA]</scope>
</reference>
<gene>
    <name evidence="1" type="ORF">NTEN_LOCUS13217</name>
</gene>
<name>A0A6H5GX90_9HEMI</name>
<sequence>MFSNYDLTPTENDEFRLNNHMVPAIMQRHQETCNRYFEKTWTRFRKKFFEEIGKCLSFSDSRTIARRKNRKHRIPEK</sequence>
<dbReference type="EMBL" id="CADCXU010019871">
    <property type="protein sequence ID" value="CAB0007971.1"/>
    <property type="molecule type" value="Genomic_DNA"/>
</dbReference>